<evidence type="ECO:0000256" key="7">
    <source>
        <dbReference type="SAM" id="Phobius"/>
    </source>
</evidence>
<keyword evidence="10" id="KW-1185">Reference proteome</keyword>
<feature type="signal peptide" evidence="8">
    <location>
        <begin position="1"/>
        <end position="23"/>
    </location>
</feature>
<evidence type="ECO:0000256" key="6">
    <source>
        <dbReference type="ARBA" id="ARBA00023180"/>
    </source>
</evidence>
<evidence type="ECO:0000256" key="5">
    <source>
        <dbReference type="ARBA" id="ARBA00023136"/>
    </source>
</evidence>
<proteinExistence type="inferred from homology"/>
<organism evidence="9 10">
    <name type="scientific">Patella caerulea</name>
    <name type="common">Rayed Mediterranean limpet</name>
    <dbReference type="NCBI Taxonomy" id="87958"/>
    <lineage>
        <taxon>Eukaryota</taxon>
        <taxon>Metazoa</taxon>
        <taxon>Spiralia</taxon>
        <taxon>Lophotrochozoa</taxon>
        <taxon>Mollusca</taxon>
        <taxon>Gastropoda</taxon>
        <taxon>Patellogastropoda</taxon>
        <taxon>Patelloidea</taxon>
        <taxon>Patellidae</taxon>
        <taxon>Patella</taxon>
    </lineage>
</organism>
<feature type="transmembrane region" description="Helical" evidence="7">
    <location>
        <begin position="230"/>
        <end position="252"/>
    </location>
</feature>
<reference evidence="9 10" key="1">
    <citation type="submission" date="2024-01" db="EMBL/GenBank/DDBJ databases">
        <title>The genome of the rayed Mediterranean limpet Patella caerulea (Linnaeus, 1758).</title>
        <authorList>
            <person name="Anh-Thu Weber A."/>
            <person name="Halstead-Nussloch G."/>
        </authorList>
    </citation>
    <scope>NUCLEOTIDE SEQUENCE [LARGE SCALE GENOMIC DNA]</scope>
    <source>
        <strain evidence="9">AATW-2023a</strain>
        <tissue evidence="9">Whole specimen</tissue>
    </source>
</reference>
<dbReference type="AlphaFoldDB" id="A0AAN8IZ83"/>
<gene>
    <name evidence="9" type="ORF">SNE40_020050</name>
</gene>
<feature type="transmembrane region" description="Helical" evidence="7">
    <location>
        <begin position="138"/>
        <end position="157"/>
    </location>
</feature>
<feature type="chain" id="PRO_5042942855" description="Transmembrane protein 161B" evidence="8">
    <location>
        <begin position="24"/>
        <end position="492"/>
    </location>
</feature>
<dbReference type="GO" id="GO:0016020">
    <property type="term" value="C:membrane"/>
    <property type="evidence" value="ECO:0007669"/>
    <property type="project" value="UniProtKB-SubCell"/>
</dbReference>
<feature type="transmembrane region" description="Helical" evidence="7">
    <location>
        <begin position="273"/>
        <end position="292"/>
    </location>
</feature>
<evidence type="ECO:0000313" key="9">
    <source>
        <dbReference type="EMBL" id="KAK6168887.1"/>
    </source>
</evidence>
<evidence type="ECO:0000256" key="4">
    <source>
        <dbReference type="ARBA" id="ARBA00022989"/>
    </source>
</evidence>
<dbReference type="PANTHER" id="PTHR13624">
    <property type="entry name" value="RE42071P"/>
    <property type="match status" value="1"/>
</dbReference>
<name>A0AAN8IZ83_PATCE</name>
<keyword evidence="3 7" id="KW-0812">Transmembrane</keyword>
<keyword evidence="6" id="KW-0325">Glycoprotein</keyword>
<evidence type="ECO:0000256" key="8">
    <source>
        <dbReference type="SAM" id="SignalP"/>
    </source>
</evidence>
<comment type="subcellular location">
    <subcellularLocation>
        <location evidence="1">Membrane</location>
        <topology evidence="1">Multi-pass membrane protein</topology>
    </subcellularLocation>
</comment>
<feature type="transmembrane region" description="Helical" evidence="7">
    <location>
        <begin position="467"/>
        <end position="486"/>
    </location>
</feature>
<accession>A0AAN8IZ83</accession>
<keyword evidence="5 7" id="KW-0472">Membrane</keyword>
<evidence type="ECO:0008006" key="11">
    <source>
        <dbReference type="Google" id="ProtNLM"/>
    </source>
</evidence>
<feature type="transmembrane region" description="Helical" evidence="7">
    <location>
        <begin position="110"/>
        <end position="132"/>
    </location>
</feature>
<evidence type="ECO:0000256" key="2">
    <source>
        <dbReference type="ARBA" id="ARBA00009706"/>
    </source>
</evidence>
<dbReference type="EMBL" id="JAZGQO010000015">
    <property type="protein sequence ID" value="KAK6168887.1"/>
    <property type="molecule type" value="Genomic_DNA"/>
</dbReference>
<comment type="caution">
    <text evidence="9">The sequence shown here is derived from an EMBL/GenBank/DDBJ whole genome shotgun (WGS) entry which is preliminary data.</text>
</comment>
<dbReference type="InterPro" id="IPR019395">
    <property type="entry name" value="Transmembrane_161A/B"/>
</dbReference>
<evidence type="ECO:0000313" key="10">
    <source>
        <dbReference type="Proteomes" id="UP001347796"/>
    </source>
</evidence>
<comment type="similarity">
    <text evidence="2">Belongs to the TMEM161 family.</text>
</comment>
<feature type="transmembrane region" description="Helical" evidence="7">
    <location>
        <begin position="370"/>
        <end position="395"/>
    </location>
</feature>
<protein>
    <recommendedName>
        <fullName evidence="11">Transmembrane protein 161B</fullName>
    </recommendedName>
</protein>
<evidence type="ECO:0000256" key="3">
    <source>
        <dbReference type="ARBA" id="ARBA00022692"/>
    </source>
</evidence>
<evidence type="ECO:0000256" key="1">
    <source>
        <dbReference type="ARBA" id="ARBA00004141"/>
    </source>
</evidence>
<feature type="transmembrane region" description="Helical" evidence="7">
    <location>
        <begin position="312"/>
        <end position="333"/>
    </location>
</feature>
<dbReference type="Proteomes" id="UP001347796">
    <property type="component" value="Unassembled WGS sequence"/>
</dbReference>
<keyword evidence="8" id="KW-0732">Signal</keyword>
<feature type="transmembrane region" description="Helical" evidence="7">
    <location>
        <begin position="173"/>
        <end position="192"/>
    </location>
</feature>
<dbReference type="Pfam" id="PF10268">
    <property type="entry name" value="Tmemb_161AB"/>
    <property type="match status" value="1"/>
</dbReference>
<sequence length="492" mass="56292">MAILGVQFVFSLVMFSFLQKLSPYFSFGQWLLCNKLVRFLYPTDEELKSLAGISTGVKGKGKRNDYKKMINNTKKDDSFTVPRNLPIQLDTAKVQAVDLLPLKYFTDFQWLMDFSLSSVIVYTLTEIYFAIASHKIEFNVSILWCLLTIGFCLRILMSQTAMYFKAEEGGERILCITFGFFYLVLGMGVLVINDIVLEFGLEEGYNNFSGNAMEFLKHQGVESQGPLSFLTFKIVLAILCAFIGGILTFPGLRMAKLHLDSLKYAKESPFKQTILHMNFILPLFICLTWARPIARDVFCVRRYSGDPYLTDAAFDTIRLILVIFFFFVRLILLPIHLQSHLNMAHEKIEMMKKESGRINSLELQKTVARVFYYLCVVTLQYITPALLILFLSFLLKTLGDYSWSDVFGDKVKSLWSVKNVASGLSMTAPPANSTDSIANTAAQFSWAISNLRNVFTSVWYRGLLTFIMWWVCTSWFLSSVFGIMYYTQIEKV</sequence>
<keyword evidence="4 7" id="KW-1133">Transmembrane helix</keyword>
<dbReference type="PANTHER" id="PTHR13624:SF6">
    <property type="entry name" value="EMEI"/>
    <property type="match status" value="1"/>
</dbReference>